<dbReference type="InterPro" id="IPR006861">
    <property type="entry name" value="HABP4_PAIRBP1-bd"/>
</dbReference>
<dbReference type="Pfam" id="PF04774">
    <property type="entry name" value="HABP4_PAI-RBP1"/>
    <property type="match status" value="1"/>
</dbReference>
<feature type="compositionally biased region" description="Basic and acidic residues" evidence="3">
    <location>
        <begin position="151"/>
        <end position="176"/>
    </location>
</feature>
<dbReference type="Gene3D" id="6.10.140.1040">
    <property type="match status" value="1"/>
</dbReference>
<keyword evidence="6" id="KW-1185">Reference proteome</keyword>
<comment type="subcellular location">
    <subcellularLocation>
        <location evidence="1">Cytoplasm</location>
    </subcellularLocation>
</comment>
<feature type="region of interest" description="Disordered" evidence="3">
    <location>
        <begin position="25"/>
        <end position="366"/>
    </location>
</feature>
<dbReference type="InterPro" id="IPR019084">
    <property type="entry name" value="STM1-like_N"/>
</dbReference>
<feature type="compositionally biased region" description="Basic and acidic residues" evidence="3">
    <location>
        <begin position="278"/>
        <end position="305"/>
    </location>
</feature>
<feature type="compositionally biased region" description="Pro residues" evidence="3">
    <location>
        <begin position="34"/>
        <end position="47"/>
    </location>
</feature>
<reference evidence="5 6" key="1">
    <citation type="journal article" date="2015" name="Proc. Natl. Acad. Sci. U.S.A.">
        <title>The resurrection genome of Boea hygrometrica: A blueprint for survival of dehydration.</title>
        <authorList>
            <person name="Xiao L."/>
            <person name="Yang G."/>
            <person name="Zhang L."/>
            <person name="Yang X."/>
            <person name="Zhao S."/>
            <person name="Ji Z."/>
            <person name="Zhou Q."/>
            <person name="Hu M."/>
            <person name="Wang Y."/>
            <person name="Chen M."/>
            <person name="Xu Y."/>
            <person name="Jin H."/>
            <person name="Xiao X."/>
            <person name="Hu G."/>
            <person name="Bao F."/>
            <person name="Hu Y."/>
            <person name="Wan P."/>
            <person name="Li L."/>
            <person name="Deng X."/>
            <person name="Kuang T."/>
            <person name="Xiang C."/>
            <person name="Zhu J.K."/>
            <person name="Oliver M.J."/>
            <person name="He Y."/>
        </authorList>
    </citation>
    <scope>NUCLEOTIDE SEQUENCE [LARGE SCALE GENOMIC DNA]</scope>
    <source>
        <strain evidence="6">cv. XS01</strain>
    </source>
</reference>
<evidence type="ECO:0000256" key="2">
    <source>
        <dbReference type="ARBA" id="ARBA00022490"/>
    </source>
</evidence>
<dbReference type="GO" id="GO:0005634">
    <property type="term" value="C:nucleus"/>
    <property type="evidence" value="ECO:0007669"/>
    <property type="project" value="TreeGrafter"/>
</dbReference>
<dbReference type="PANTHER" id="PTHR12299">
    <property type="entry name" value="HYALURONIC ACID-BINDING PROTEIN 4"/>
    <property type="match status" value="1"/>
</dbReference>
<protein>
    <recommendedName>
        <fullName evidence="4">Hyaluronan/mRNA-binding protein domain-containing protein</fullName>
    </recommendedName>
</protein>
<keyword evidence="2" id="KW-0963">Cytoplasm</keyword>
<organism evidence="5 6">
    <name type="scientific">Dorcoceras hygrometricum</name>
    <dbReference type="NCBI Taxonomy" id="472368"/>
    <lineage>
        <taxon>Eukaryota</taxon>
        <taxon>Viridiplantae</taxon>
        <taxon>Streptophyta</taxon>
        <taxon>Embryophyta</taxon>
        <taxon>Tracheophyta</taxon>
        <taxon>Spermatophyta</taxon>
        <taxon>Magnoliopsida</taxon>
        <taxon>eudicotyledons</taxon>
        <taxon>Gunneridae</taxon>
        <taxon>Pentapetalae</taxon>
        <taxon>asterids</taxon>
        <taxon>lamiids</taxon>
        <taxon>Lamiales</taxon>
        <taxon>Gesneriaceae</taxon>
        <taxon>Didymocarpoideae</taxon>
        <taxon>Trichosporeae</taxon>
        <taxon>Loxocarpinae</taxon>
        <taxon>Dorcoceras</taxon>
    </lineage>
</organism>
<dbReference type="PANTHER" id="PTHR12299:SF78">
    <property type="entry name" value="RGG REPEATS NUCLEAR RNA BINDING PROTEIN C"/>
    <property type="match status" value="1"/>
</dbReference>
<dbReference type="OrthoDB" id="784393at2759"/>
<evidence type="ECO:0000313" key="5">
    <source>
        <dbReference type="EMBL" id="KZV45083.1"/>
    </source>
</evidence>
<gene>
    <name evidence="5" type="ORF">F511_29404</name>
</gene>
<feature type="domain" description="Hyaluronan/mRNA-binding protein" evidence="4">
    <location>
        <begin position="155"/>
        <end position="264"/>
    </location>
</feature>
<accession>A0A2Z7CEJ3</accession>
<feature type="compositionally biased region" description="Low complexity" evidence="3">
    <location>
        <begin position="48"/>
        <end position="58"/>
    </location>
</feature>
<dbReference type="AlphaFoldDB" id="A0A2Z7CEJ3"/>
<evidence type="ECO:0000256" key="1">
    <source>
        <dbReference type="ARBA" id="ARBA00004496"/>
    </source>
</evidence>
<sequence length="366" mass="39075">MATLNPFDLLGDDDTEDPSLLIAAQQKKIEPKKPSVPPEKPAPPPAKLPSKPLSPSEAVVREAKTENSRGGSNVRGRGYGRGRGAGSGFNRDSTNTSNSPGSKAVPGAHGATDEADSRGSSGRRSGYGGPRVPFRGGRGGGSSNGGDDEGERDRPRRTFDRHSGTGRGGDMKREGSGRGNWGTQIDEPVSVIEEAPNEGEKSLNAEKHTGEEDAAADGKKEAAANEVEEKEPEDKEMTLEEYEKVREEKRKGLQAFKPEGRKVDAKEFEAMKPLANKKTSDDIFVKLGSEKDKKKESAEKEEKTKKSVSINEFLKPPEGQSYYGSSGRGRGRGRGPRGGYSGVSDTSNLKAPSIEDPGHFPTLGGK</sequence>
<dbReference type="EMBL" id="KQ996429">
    <property type="protein sequence ID" value="KZV45083.1"/>
    <property type="molecule type" value="Genomic_DNA"/>
</dbReference>
<evidence type="ECO:0000313" key="6">
    <source>
        <dbReference type="Proteomes" id="UP000250235"/>
    </source>
</evidence>
<feature type="compositionally biased region" description="Low complexity" evidence="3">
    <location>
        <begin position="118"/>
        <end position="135"/>
    </location>
</feature>
<feature type="compositionally biased region" description="Gly residues" evidence="3">
    <location>
        <begin position="77"/>
        <end position="87"/>
    </location>
</feature>
<feature type="compositionally biased region" description="Polar residues" evidence="3">
    <location>
        <begin position="92"/>
        <end position="101"/>
    </location>
</feature>
<dbReference type="GO" id="GO:0003729">
    <property type="term" value="F:mRNA binding"/>
    <property type="evidence" value="ECO:0007669"/>
    <property type="project" value="TreeGrafter"/>
</dbReference>
<dbReference type="GO" id="GO:0005737">
    <property type="term" value="C:cytoplasm"/>
    <property type="evidence" value="ECO:0007669"/>
    <property type="project" value="UniProtKB-SubCell"/>
</dbReference>
<evidence type="ECO:0000256" key="3">
    <source>
        <dbReference type="SAM" id="MobiDB-lite"/>
    </source>
</evidence>
<evidence type="ECO:0000259" key="4">
    <source>
        <dbReference type="SMART" id="SM01233"/>
    </source>
</evidence>
<feature type="compositionally biased region" description="Basic and acidic residues" evidence="3">
    <location>
        <begin position="258"/>
        <end position="270"/>
    </location>
</feature>
<dbReference type="SMART" id="SM01233">
    <property type="entry name" value="HABP4_PAI-RBP1"/>
    <property type="match status" value="1"/>
</dbReference>
<feature type="compositionally biased region" description="Basic and acidic residues" evidence="3">
    <location>
        <begin position="232"/>
        <end position="251"/>
    </location>
</feature>
<proteinExistence type="predicted"/>
<name>A0A2Z7CEJ3_9LAMI</name>
<dbReference type="Proteomes" id="UP000250235">
    <property type="component" value="Unassembled WGS sequence"/>
</dbReference>
<feature type="compositionally biased region" description="Basic and acidic residues" evidence="3">
    <location>
        <begin position="198"/>
        <end position="223"/>
    </location>
</feature>
<dbReference type="InterPro" id="IPR039764">
    <property type="entry name" value="HABP4/SERBP1-like"/>
</dbReference>
<dbReference type="Pfam" id="PF09598">
    <property type="entry name" value="Stm1_N"/>
    <property type="match status" value="1"/>
</dbReference>